<dbReference type="PROSITE" id="PS51257">
    <property type="entry name" value="PROKAR_LIPOPROTEIN"/>
    <property type="match status" value="1"/>
</dbReference>
<evidence type="ECO:0000313" key="2">
    <source>
        <dbReference type="Proteomes" id="UP000000379"/>
    </source>
</evidence>
<dbReference type="KEGG" id="tra:Trad_1715"/>
<evidence type="ECO:0000313" key="1">
    <source>
        <dbReference type="EMBL" id="ADI14833.1"/>
    </source>
</evidence>
<keyword evidence="2" id="KW-1185">Reference proteome</keyword>
<dbReference type="AlphaFoldDB" id="D7CQ49"/>
<dbReference type="Proteomes" id="UP000000379">
    <property type="component" value="Chromosome"/>
</dbReference>
<reference evidence="2" key="1">
    <citation type="submission" date="2010-05" db="EMBL/GenBank/DDBJ databases">
        <title>The complete genome of Truepera radiovictris DSM 17093.</title>
        <authorList>
            <consortium name="US DOE Joint Genome Institute (JGI-PGF)"/>
            <person name="Lucas S."/>
            <person name="Copeland A."/>
            <person name="Lapidus A."/>
            <person name="Glavina del Rio T."/>
            <person name="Dalin E."/>
            <person name="Tice H."/>
            <person name="Bruce D."/>
            <person name="Goodwin L."/>
            <person name="Pitluck S."/>
            <person name="Kyrpides N."/>
            <person name="Mavromatis K."/>
            <person name="Ovchinnikova G."/>
            <person name="Munk A.C."/>
            <person name="Detter J.C."/>
            <person name="Han C."/>
            <person name="Tapia R."/>
            <person name="Land M."/>
            <person name="Hauser L."/>
            <person name="Markowitz V."/>
            <person name="Cheng J.-F."/>
            <person name="Hugenholtz P."/>
            <person name="Woyke T."/>
            <person name="Wu D."/>
            <person name="Tindall B."/>
            <person name="Pomrenke H.G."/>
            <person name="Brambilla E."/>
            <person name="Klenk H.-P."/>
            <person name="Eisen J.A."/>
        </authorList>
    </citation>
    <scope>NUCLEOTIDE SEQUENCE [LARGE SCALE GENOMIC DNA]</scope>
    <source>
        <strain evidence="2">DSM 17093 / CIP 108686 / LMG 22925 / RQ-24</strain>
    </source>
</reference>
<sequence>MNRRRHPQSFALFTLLLVLLGACAPAVRYLPPDRPIVYDVPYDTLFDATLQELTAAYTSAGVARRTFAIEEADRDTGLIRAVRREPTTRANVRYRSPDTNPRFGFSLLVPLPITPAEETTITVVVRPEGEGSSLIYSTQGPDGRISRDAEAVMQRVITRLDERFASEAGLVVRQRQLP</sequence>
<dbReference type="STRING" id="649638.Trad_1715"/>
<dbReference type="HOGENOM" id="CLU_1509983_0_0_0"/>
<dbReference type="RefSeq" id="WP_013178200.1">
    <property type="nucleotide sequence ID" value="NC_014221.1"/>
</dbReference>
<proteinExistence type="predicted"/>
<gene>
    <name evidence="1" type="ordered locus">Trad_1715</name>
</gene>
<name>D7CQ49_TRURR</name>
<accession>D7CQ49</accession>
<reference evidence="1 2" key="2">
    <citation type="journal article" date="2011" name="Stand. Genomic Sci.">
        <title>Complete genome sequence of Truepera radiovictrix type strain (RQ-24).</title>
        <authorList>
            <person name="Ivanova N."/>
            <person name="Rohde C."/>
            <person name="Munk C."/>
            <person name="Nolan M."/>
            <person name="Lucas S."/>
            <person name="Del Rio T.G."/>
            <person name="Tice H."/>
            <person name="Deshpande S."/>
            <person name="Cheng J.F."/>
            <person name="Tapia R."/>
            <person name="Han C."/>
            <person name="Goodwin L."/>
            <person name="Pitluck S."/>
            <person name="Liolios K."/>
            <person name="Mavromatis K."/>
            <person name="Mikhailova N."/>
            <person name="Pati A."/>
            <person name="Chen A."/>
            <person name="Palaniappan K."/>
            <person name="Land M."/>
            <person name="Hauser L."/>
            <person name="Chang Y.J."/>
            <person name="Jeffries C.D."/>
            <person name="Brambilla E."/>
            <person name="Rohde M."/>
            <person name="Goker M."/>
            <person name="Tindall B.J."/>
            <person name="Woyke T."/>
            <person name="Bristow J."/>
            <person name="Eisen J.A."/>
            <person name="Markowitz V."/>
            <person name="Hugenholtz P."/>
            <person name="Kyrpides N.C."/>
            <person name="Klenk H.P."/>
            <person name="Lapidus A."/>
        </authorList>
    </citation>
    <scope>NUCLEOTIDE SEQUENCE [LARGE SCALE GENOMIC DNA]</scope>
    <source>
        <strain evidence="2">DSM 17093 / CIP 108686 / LMG 22925 / RQ-24</strain>
    </source>
</reference>
<dbReference type="EMBL" id="CP002049">
    <property type="protein sequence ID" value="ADI14833.1"/>
    <property type="molecule type" value="Genomic_DNA"/>
</dbReference>
<organism evidence="1 2">
    <name type="scientific">Truepera radiovictrix (strain DSM 17093 / CIP 108686 / LMG 22925 / RQ-24)</name>
    <dbReference type="NCBI Taxonomy" id="649638"/>
    <lineage>
        <taxon>Bacteria</taxon>
        <taxon>Thermotogati</taxon>
        <taxon>Deinococcota</taxon>
        <taxon>Deinococci</taxon>
        <taxon>Trueperales</taxon>
        <taxon>Trueperaceae</taxon>
        <taxon>Truepera</taxon>
    </lineage>
</organism>
<protein>
    <submittedName>
        <fullName evidence="1">Uncharacterized protein</fullName>
    </submittedName>
</protein>